<protein>
    <submittedName>
        <fullName evidence="4">DUF2062 domain-containing protein</fullName>
    </submittedName>
</protein>
<comment type="caution">
    <text evidence="4">The sequence shown here is derived from an EMBL/GenBank/DDBJ whole genome shotgun (WGS) entry which is preliminary data.</text>
</comment>
<feature type="region of interest" description="Disordered" evidence="1">
    <location>
        <begin position="175"/>
        <end position="202"/>
    </location>
</feature>
<dbReference type="Pfam" id="PF09835">
    <property type="entry name" value="DUF2062"/>
    <property type="match status" value="1"/>
</dbReference>
<evidence type="ECO:0000313" key="4">
    <source>
        <dbReference type="EMBL" id="HAN28153.1"/>
    </source>
</evidence>
<keyword evidence="2" id="KW-1133">Transmembrane helix</keyword>
<dbReference type="STRING" id="1121937.GCA_000423125_01540"/>
<feature type="transmembrane region" description="Helical" evidence="2">
    <location>
        <begin position="132"/>
        <end position="155"/>
    </location>
</feature>
<gene>
    <name evidence="4" type="ORF">DCP75_10630</name>
</gene>
<accession>A0A3C1KNW2</accession>
<evidence type="ECO:0000259" key="3">
    <source>
        <dbReference type="Pfam" id="PF09835"/>
    </source>
</evidence>
<sequence length="202" mass="22999">MPRKTLKQWLPSPTRIRRIDSLRVLGDWIYQPNLWHINRFSASMAFFVGVFVAFLPIPGQMLVAAVLAVLLRCNLPMSVALVWITNPLTMPAMFYLSYRVGALLIDAPVHVLEFELSAAWITDRIEMIWKPLLVGSLLSGLLFGSLGYTAVSLLWRWRVGHHWRKRQARRAQRVIHAPGEESVPAQDEPPGAPDTARPERKE</sequence>
<dbReference type="PANTHER" id="PTHR40547">
    <property type="entry name" value="SLL0298 PROTEIN"/>
    <property type="match status" value="1"/>
</dbReference>
<dbReference type="InterPro" id="IPR018639">
    <property type="entry name" value="DUF2062"/>
</dbReference>
<feature type="domain" description="DUF2062" evidence="3">
    <location>
        <begin position="22"/>
        <end position="164"/>
    </location>
</feature>
<keyword evidence="2" id="KW-0472">Membrane</keyword>
<reference evidence="4 5" key="1">
    <citation type="journal article" date="2018" name="Nat. Biotechnol.">
        <title>A standardized bacterial taxonomy based on genome phylogeny substantially revises the tree of life.</title>
        <authorList>
            <person name="Parks D.H."/>
            <person name="Chuvochina M."/>
            <person name="Waite D.W."/>
            <person name="Rinke C."/>
            <person name="Skarshewski A."/>
            <person name="Chaumeil P.A."/>
            <person name="Hugenholtz P."/>
        </authorList>
    </citation>
    <scope>NUCLEOTIDE SEQUENCE [LARGE SCALE GENOMIC DNA]</scope>
    <source>
        <strain evidence="4">UBA9158</strain>
    </source>
</reference>
<dbReference type="EMBL" id="DMND01000144">
    <property type="protein sequence ID" value="HAN28153.1"/>
    <property type="molecule type" value="Genomic_DNA"/>
</dbReference>
<evidence type="ECO:0000256" key="1">
    <source>
        <dbReference type="SAM" id="MobiDB-lite"/>
    </source>
</evidence>
<keyword evidence="2" id="KW-0812">Transmembrane</keyword>
<name>A0A3C1KNW2_9GAMM</name>
<proteinExistence type="predicted"/>
<feature type="transmembrane region" description="Helical" evidence="2">
    <location>
        <begin position="40"/>
        <end position="57"/>
    </location>
</feature>
<evidence type="ECO:0000256" key="2">
    <source>
        <dbReference type="SAM" id="Phobius"/>
    </source>
</evidence>
<dbReference type="Proteomes" id="UP000259273">
    <property type="component" value="Unassembled WGS sequence"/>
</dbReference>
<dbReference type="PANTHER" id="PTHR40547:SF1">
    <property type="entry name" value="SLL0298 PROTEIN"/>
    <property type="match status" value="1"/>
</dbReference>
<organism evidence="4 5">
    <name type="scientific">Haliea salexigens</name>
    <dbReference type="NCBI Taxonomy" id="287487"/>
    <lineage>
        <taxon>Bacteria</taxon>
        <taxon>Pseudomonadati</taxon>
        <taxon>Pseudomonadota</taxon>
        <taxon>Gammaproteobacteria</taxon>
        <taxon>Cellvibrionales</taxon>
        <taxon>Halieaceae</taxon>
        <taxon>Haliea</taxon>
    </lineage>
</organism>
<dbReference type="AlphaFoldDB" id="A0A3C1KNW2"/>
<evidence type="ECO:0000313" key="5">
    <source>
        <dbReference type="Proteomes" id="UP000259273"/>
    </source>
</evidence>